<dbReference type="InterPro" id="IPR014746">
    <property type="entry name" value="Gln_synth/guanido_kin_cat_dom"/>
</dbReference>
<evidence type="ECO:0000256" key="5">
    <source>
        <dbReference type="ARBA" id="ARBA00022741"/>
    </source>
</evidence>
<feature type="domain" description="Asn/Gln amidotransferase" evidence="12">
    <location>
        <begin position="357"/>
        <end position="504"/>
    </location>
</feature>
<evidence type="ECO:0000256" key="4">
    <source>
        <dbReference type="ARBA" id="ARBA00022598"/>
    </source>
</evidence>
<keyword evidence="7 11" id="KW-0648">Protein biosynthesis</keyword>
<sequence>MNTAQSASATDLVDYDEAISRFDPVLGIEVHVELGTATKMFDGAPNIFAAEPNTAITPTSLGLPGSLPVVNRTAVEYAIRIGLALNCSIAETCRFARKQYFYPDLTKNFQTSQYDEPIAYEGWVDVELEDGEIVRVEIERAHMEEDAGKNTHVGGATGRIHGATHSQVDYNRAGVPLVEIVTKPIPDTKGRAPEVAAAYVRTLRDIFRALDVSEARMERGNVRADINVSLRENADAPLGTRSETKNVNSFRSIDRTVRYEISRHAGILDAGGSVVQETRHFHEDTGGTSSGRPKSDAEDYRYFPEPDLVPVAPSREWVEEIRAGLPELPSARRRRLLGEWGFTDLEMRDVVNAEALDLIESTVEAGASAQSARKWWMGELARVAKDREVELEELAITPVQVAELQGLVDGKKINDKIAKQVLTKVLEGQGDPAAIVESEGLAVVSDDSVLTGAVDQAIADNPDVVAKIQGGKVQAIGALIGPIMKATRGQADAGRVREIIMDKLGVS</sequence>
<evidence type="ECO:0000256" key="6">
    <source>
        <dbReference type="ARBA" id="ARBA00022840"/>
    </source>
</evidence>
<dbReference type="InterPro" id="IPR023168">
    <property type="entry name" value="GatB_Yqey_C_2"/>
</dbReference>
<dbReference type="InterPro" id="IPR004413">
    <property type="entry name" value="GatB"/>
</dbReference>
<evidence type="ECO:0000256" key="7">
    <source>
        <dbReference type="ARBA" id="ARBA00022917"/>
    </source>
</evidence>
<evidence type="ECO:0000313" key="14">
    <source>
        <dbReference type="Proteomes" id="UP000698222"/>
    </source>
</evidence>
<dbReference type="Proteomes" id="UP000698222">
    <property type="component" value="Unassembled WGS sequence"/>
</dbReference>
<dbReference type="Pfam" id="PF02637">
    <property type="entry name" value="GatB_Yqey"/>
    <property type="match status" value="1"/>
</dbReference>
<organism evidence="13 14">
    <name type="scientific">Brachybacterium fresconis</name>
    <dbReference type="NCBI Taxonomy" id="173363"/>
    <lineage>
        <taxon>Bacteria</taxon>
        <taxon>Bacillati</taxon>
        <taxon>Actinomycetota</taxon>
        <taxon>Actinomycetes</taxon>
        <taxon>Micrococcales</taxon>
        <taxon>Dermabacteraceae</taxon>
        <taxon>Brachybacterium</taxon>
    </lineage>
</organism>
<keyword evidence="5 11" id="KW-0547">Nucleotide-binding</keyword>
<dbReference type="InterPro" id="IPR018027">
    <property type="entry name" value="Asn/Gln_amidotransferase"/>
</dbReference>
<comment type="function">
    <text evidence="8 11">Allows the formation of correctly charged Asn-tRNA(Asn) or Gln-tRNA(Gln) through the transamidation of misacylated Asp-tRNA(Asn) or Glu-tRNA(Gln) in organisms which lack either or both of asparaginyl-tRNA or glutaminyl-tRNA synthetases. The reaction takes place in the presence of glutamine and ATP through an activated phospho-Asp-tRNA(Asn) or phospho-Glu-tRNA(Gln).</text>
</comment>
<dbReference type="NCBIfam" id="NF004014">
    <property type="entry name" value="PRK05477.1-4"/>
    <property type="match status" value="1"/>
</dbReference>
<dbReference type="NCBIfam" id="NF004012">
    <property type="entry name" value="PRK05477.1-2"/>
    <property type="match status" value="1"/>
</dbReference>
<comment type="subunit">
    <text evidence="2 11">Heterotrimer of A, B and C subunits.</text>
</comment>
<comment type="caution">
    <text evidence="13">The sequence shown here is derived from an EMBL/GenBank/DDBJ whole genome shotgun (WGS) entry which is preliminary data.</text>
</comment>
<dbReference type="InterPro" id="IPR017958">
    <property type="entry name" value="Gln-tRNA_amidoTrfase_suB_CS"/>
</dbReference>
<evidence type="ECO:0000256" key="2">
    <source>
        <dbReference type="ARBA" id="ARBA00011123"/>
    </source>
</evidence>
<dbReference type="PROSITE" id="PS01234">
    <property type="entry name" value="GATB"/>
    <property type="match status" value="1"/>
</dbReference>
<evidence type="ECO:0000256" key="8">
    <source>
        <dbReference type="ARBA" id="ARBA00024799"/>
    </source>
</evidence>
<dbReference type="EMBL" id="JAGIOC010000001">
    <property type="protein sequence ID" value="MBP2408010.1"/>
    <property type="molecule type" value="Genomic_DNA"/>
</dbReference>
<dbReference type="SMART" id="SM00845">
    <property type="entry name" value="GatB_Yqey"/>
    <property type="match status" value="1"/>
</dbReference>
<evidence type="ECO:0000313" key="13">
    <source>
        <dbReference type="EMBL" id="MBP2408010.1"/>
    </source>
</evidence>
<dbReference type="GO" id="GO:0050567">
    <property type="term" value="F:glutaminyl-tRNA synthase (glutamine-hydrolyzing) activity"/>
    <property type="evidence" value="ECO:0007669"/>
    <property type="project" value="UniProtKB-EC"/>
</dbReference>
<dbReference type="GO" id="GO:0050566">
    <property type="term" value="F:asparaginyl-tRNA synthase (glutamine-hydrolyzing) activity"/>
    <property type="evidence" value="ECO:0007669"/>
    <property type="project" value="UniProtKB-EC"/>
</dbReference>
<dbReference type="InterPro" id="IPR017959">
    <property type="entry name" value="Asn/Gln-tRNA_amidoTrfase_suB/E"/>
</dbReference>
<evidence type="ECO:0000256" key="9">
    <source>
        <dbReference type="ARBA" id="ARBA00047380"/>
    </source>
</evidence>
<comment type="catalytic activity">
    <reaction evidence="9 11">
        <text>L-aspartyl-tRNA(Asn) + L-glutamine + ATP + H2O = L-asparaginyl-tRNA(Asn) + L-glutamate + ADP + phosphate + 2 H(+)</text>
        <dbReference type="Rhea" id="RHEA:14513"/>
        <dbReference type="Rhea" id="RHEA-COMP:9674"/>
        <dbReference type="Rhea" id="RHEA-COMP:9677"/>
        <dbReference type="ChEBI" id="CHEBI:15377"/>
        <dbReference type="ChEBI" id="CHEBI:15378"/>
        <dbReference type="ChEBI" id="CHEBI:29985"/>
        <dbReference type="ChEBI" id="CHEBI:30616"/>
        <dbReference type="ChEBI" id="CHEBI:43474"/>
        <dbReference type="ChEBI" id="CHEBI:58359"/>
        <dbReference type="ChEBI" id="CHEBI:78515"/>
        <dbReference type="ChEBI" id="CHEBI:78516"/>
        <dbReference type="ChEBI" id="CHEBI:456216"/>
    </reaction>
</comment>
<evidence type="ECO:0000256" key="3">
    <source>
        <dbReference type="ARBA" id="ARBA00016923"/>
    </source>
</evidence>
<dbReference type="SUPFAM" id="SSF55931">
    <property type="entry name" value="Glutamine synthetase/guanido kinase"/>
    <property type="match status" value="1"/>
</dbReference>
<protein>
    <recommendedName>
        <fullName evidence="3 11">Aspartyl/glutamyl-tRNA(Asn/Gln) amidotransferase subunit B</fullName>
        <shortName evidence="11">Asp/Glu-ADT subunit B</shortName>
        <ecNumber evidence="11">6.3.5.-</ecNumber>
    </recommendedName>
</protein>
<dbReference type="Gene3D" id="1.10.10.410">
    <property type="match status" value="1"/>
</dbReference>
<dbReference type="PANTHER" id="PTHR11659">
    <property type="entry name" value="GLUTAMYL-TRNA GLN AMIDOTRANSFERASE SUBUNIT B MITOCHONDRIAL AND PROKARYOTIC PET112-RELATED"/>
    <property type="match status" value="1"/>
</dbReference>
<evidence type="ECO:0000259" key="12">
    <source>
        <dbReference type="SMART" id="SM00845"/>
    </source>
</evidence>
<dbReference type="InterPro" id="IPR006075">
    <property type="entry name" value="Asn/Gln-tRNA_Trfase_suB/E_cat"/>
</dbReference>
<keyword evidence="14" id="KW-1185">Reference proteome</keyword>
<dbReference type="RefSeq" id="WP_209887864.1">
    <property type="nucleotide sequence ID" value="NZ_BAAAJV010000002.1"/>
</dbReference>
<comment type="catalytic activity">
    <reaction evidence="10 11">
        <text>L-glutamyl-tRNA(Gln) + L-glutamine + ATP + H2O = L-glutaminyl-tRNA(Gln) + L-glutamate + ADP + phosphate + H(+)</text>
        <dbReference type="Rhea" id="RHEA:17521"/>
        <dbReference type="Rhea" id="RHEA-COMP:9681"/>
        <dbReference type="Rhea" id="RHEA-COMP:9684"/>
        <dbReference type="ChEBI" id="CHEBI:15377"/>
        <dbReference type="ChEBI" id="CHEBI:15378"/>
        <dbReference type="ChEBI" id="CHEBI:29985"/>
        <dbReference type="ChEBI" id="CHEBI:30616"/>
        <dbReference type="ChEBI" id="CHEBI:43474"/>
        <dbReference type="ChEBI" id="CHEBI:58359"/>
        <dbReference type="ChEBI" id="CHEBI:78520"/>
        <dbReference type="ChEBI" id="CHEBI:78521"/>
        <dbReference type="ChEBI" id="CHEBI:456216"/>
    </reaction>
</comment>
<evidence type="ECO:0000256" key="10">
    <source>
        <dbReference type="ARBA" id="ARBA00047913"/>
    </source>
</evidence>
<dbReference type="Pfam" id="PF02934">
    <property type="entry name" value="GatB_N"/>
    <property type="match status" value="1"/>
</dbReference>
<dbReference type="NCBIfam" id="NF004013">
    <property type="entry name" value="PRK05477.1-3"/>
    <property type="match status" value="1"/>
</dbReference>
<name>A0ABS4YGT4_9MICO</name>
<reference evidence="13 14" key="1">
    <citation type="submission" date="2021-03" db="EMBL/GenBank/DDBJ databases">
        <title>Sequencing the genomes of 1000 actinobacteria strains.</title>
        <authorList>
            <person name="Klenk H.-P."/>
        </authorList>
    </citation>
    <scope>NUCLEOTIDE SEQUENCE [LARGE SCALE GENOMIC DNA]</scope>
    <source>
        <strain evidence="13 14">DSM 14564</strain>
    </source>
</reference>
<evidence type="ECO:0000256" key="11">
    <source>
        <dbReference type="HAMAP-Rule" id="MF_00121"/>
    </source>
</evidence>
<dbReference type="NCBIfam" id="TIGR00133">
    <property type="entry name" value="gatB"/>
    <property type="match status" value="1"/>
</dbReference>
<accession>A0ABS4YGT4</accession>
<dbReference type="InterPro" id="IPR003789">
    <property type="entry name" value="Asn/Gln_tRNA_amidoTrase-B-like"/>
</dbReference>
<dbReference type="HAMAP" id="MF_00121">
    <property type="entry name" value="GatB"/>
    <property type="match status" value="1"/>
</dbReference>
<keyword evidence="6 11" id="KW-0067">ATP-binding</keyword>
<dbReference type="SUPFAM" id="SSF89095">
    <property type="entry name" value="GatB/YqeY motif"/>
    <property type="match status" value="1"/>
</dbReference>
<comment type="similarity">
    <text evidence="1 11">Belongs to the GatB/GatE family. GatB subfamily.</text>
</comment>
<proteinExistence type="inferred from homology"/>
<evidence type="ECO:0000256" key="1">
    <source>
        <dbReference type="ARBA" id="ARBA00005306"/>
    </source>
</evidence>
<dbReference type="PANTHER" id="PTHR11659:SF0">
    <property type="entry name" value="GLUTAMYL-TRNA(GLN) AMIDOTRANSFERASE SUBUNIT B, MITOCHONDRIAL"/>
    <property type="match status" value="1"/>
</dbReference>
<keyword evidence="4 11" id="KW-0436">Ligase</keyword>
<dbReference type="EC" id="6.3.5.-" evidence="11"/>
<gene>
    <name evidence="11" type="primary">gatB</name>
    <name evidence="13" type="ORF">JOF44_000913</name>
</gene>